<dbReference type="Proteomes" id="UP001604277">
    <property type="component" value="Unassembled WGS sequence"/>
</dbReference>
<organism evidence="1 2">
    <name type="scientific">Forsythia ovata</name>
    <dbReference type="NCBI Taxonomy" id="205694"/>
    <lineage>
        <taxon>Eukaryota</taxon>
        <taxon>Viridiplantae</taxon>
        <taxon>Streptophyta</taxon>
        <taxon>Embryophyta</taxon>
        <taxon>Tracheophyta</taxon>
        <taxon>Spermatophyta</taxon>
        <taxon>Magnoliopsida</taxon>
        <taxon>eudicotyledons</taxon>
        <taxon>Gunneridae</taxon>
        <taxon>Pentapetalae</taxon>
        <taxon>asterids</taxon>
        <taxon>lamiids</taxon>
        <taxon>Lamiales</taxon>
        <taxon>Oleaceae</taxon>
        <taxon>Forsythieae</taxon>
        <taxon>Forsythia</taxon>
    </lineage>
</organism>
<keyword evidence="2" id="KW-1185">Reference proteome</keyword>
<evidence type="ECO:0000313" key="2">
    <source>
        <dbReference type="Proteomes" id="UP001604277"/>
    </source>
</evidence>
<evidence type="ECO:0000313" key="1">
    <source>
        <dbReference type="EMBL" id="KAL2515577.1"/>
    </source>
</evidence>
<dbReference type="PANTHER" id="PTHR33984">
    <property type="entry name" value="OS02G0717600 PROTEIN"/>
    <property type="match status" value="1"/>
</dbReference>
<dbReference type="PANTHER" id="PTHR33984:SF2">
    <property type="entry name" value="OS02G0717600 PROTEIN"/>
    <property type="match status" value="1"/>
</dbReference>
<dbReference type="EMBL" id="JBFOLJ010000008">
    <property type="protein sequence ID" value="KAL2515577.1"/>
    <property type="molecule type" value="Genomic_DNA"/>
</dbReference>
<gene>
    <name evidence="1" type="ORF">Fot_29548</name>
</gene>
<sequence>MNKLGLIYSNHVRHFRYTGGQKEGIAKELHFKELKNGECIRDKSPSGWICLISMGEKKVRNAVCSQFQQLYSILFLPKASDKVVFRYNDLEDTLARAQSWINASQESGVPVVFMNIQTDSLLTKVS</sequence>
<name>A0ABD1TS66_9LAMI</name>
<comment type="caution">
    <text evidence="1">The sequence shown here is derived from an EMBL/GenBank/DDBJ whole genome shotgun (WGS) entry which is preliminary data.</text>
</comment>
<accession>A0ABD1TS66</accession>
<dbReference type="AlphaFoldDB" id="A0ABD1TS66"/>
<proteinExistence type="predicted"/>
<protein>
    <submittedName>
        <fullName evidence="1">Uncharacterized protein</fullName>
    </submittedName>
</protein>
<reference evidence="2" key="1">
    <citation type="submission" date="2024-07" db="EMBL/GenBank/DDBJ databases">
        <title>Two chromosome-level genome assemblies of Korean endemic species Abeliophyllum distichum and Forsythia ovata (Oleaceae).</title>
        <authorList>
            <person name="Jang H."/>
        </authorList>
    </citation>
    <scope>NUCLEOTIDE SEQUENCE [LARGE SCALE GENOMIC DNA]</scope>
</reference>